<keyword evidence="8" id="KW-0460">Magnesium</keyword>
<dbReference type="InterPro" id="IPR029063">
    <property type="entry name" value="SAM-dependent_MTases_sf"/>
</dbReference>
<evidence type="ECO:0000256" key="4">
    <source>
        <dbReference type="ARBA" id="ARBA00022603"/>
    </source>
</evidence>
<evidence type="ECO:0000256" key="9">
    <source>
        <dbReference type="ARBA" id="ARBA00022884"/>
    </source>
</evidence>
<evidence type="ECO:0000256" key="8">
    <source>
        <dbReference type="ARBA" id="ARBA00022842"/>
    </source>
</evidence>
<evidence type="ECO:0000256" key="10">
    <source>
        <dbReference type="ARBA" id="ARBA00023158"/>
    </source>
</evidence>
<keyword evidence="4" id="KW-0489">Methyltransferase</keyword>
<dbReference type="EC" id="2.1.1.386" evidence="11"/>
<dbReference type="Pfam" id="PF12623">
    <property type="entry name" value="Hen1_L"/>
    <property type="match status" value="1"/>
</dbReference>
<keyword evidence="9" id="KW-0694">RNA-binding</keyword>
<dbReference type="PANTHER" id="PTHR21404:SF3">
    <property type="entry name" value="SMALL RNA 2'-O-METHYLTRANSFERASE"/>
    <property type="match status" value="1"/>
</dbReference>
<feature type="domain" description="Hen1 N-terminal" evidence="13">
    <location>
        <begin position="1"/>
        <end position="246"/>
    </location>
</feature>
<organism evidence="14 15">
    <name type="scientific">Kribbella koreensis</name>
    <dbReference type="NCBI Taxonomy" id="57909"/>
    <lineage>
        <taxon>Bacteria</taxon>
        <taxon>Bacillati</taxon>
        <taxon>Actinomycetota</taxon>
        <taxon>Actinomycetes</taxon>
        <taxon>Propionibacteriales</taxon>
        <taxon>Kribbellaceae</taxon>
        <taxon>Kribbella</taxon>
    </lineage>
</organism>
<reference evidence="14 15" key="1">
    <citation type="journal article" date="2019" name="Int. J. Syst. Evol. Microbiol.">
        <title>The Global Catalogue of Microorganisms (GCM) 10K type strain sequencing project: providing services to taxonomists for standard genome sequencing and annotation.</title>
        <authorList>
            <consortium name="The Broad Institute Genomics Platform"/>
            <consortium name="The Broad Institute Genome Sequencing Center for Infectious Disease"/>
            <person name="Wu L."/>
            <person name="Ma J."/>
        </authorList>
    </citation>
    <scope>NUCLEOTIDE SEQUENCE [LARGE SCALE GENOMIC DNA]</scope>
    <source>
        <strain evidence="14 15">JCM 10977</strain>
    </source>
</reference>
<keyword evidence="7" id="KW-0479">Metal-binding</keyword>
<comment type="caution">
    <text evidence="14">The sequence shown here is derived from an EMBL/GenBank/DDBJ whole genome shotgun (WGS) entry which is preliminary data.</text>
</comment>
<evidence type="ECO:0000256" key="7">
    <source>
        <dbReference type="ARBA" id="ARBA00022723"/>
    </source>
</evidence>
<dbReference type="PANTHER" id="PTHR21404">
    <property type="entry name" value="HEN1"/>
    <property type="match status" value="1"/>
</dbReference>
<evidence type="ECO:0000256" key="1">
    <source>
        <dbReference type="ARBA" id="ARBA00001946"/>
    </source>
</evidence>
<protein>
    <recommendedName>
        <fullName evidence="3">Small RNA 2'-O-methyltransferase</fullName>
        <ecNumber evidence="11">2.1.1.386</ecNumber>
    </recommendedName>
</protein>
<dbReference type="Pfam" id="PF13489">
    <property type="entry name" value="Methyltransf_23"/>
    <property type="match status" value="1"/>
</dbReference>
<dbReference type="InterPro" id="IPR024026">
    <property type="entry name" value="3'-RNA_MeTfrase_Hen1_bac"/>
</dbReference>
<keyword evidence="15" id="KW-1185">Reference proteome</keyword>
<evidence type="ECO:0000313" key="14">
    <source>
        <dbReference type="EMBL" id="GAA0959242.1"/>
    </source>
</evidence>
<evidence type="ECO:0000256" key="2">
    <source>
        <dbReference type="ARBA" id="ARBA00009026"/>
    </source>
</evidence>
<dbReference type="Gene3D" id="3.30.1610.20">
    <property type="entry name" value="Hen1, N-terminal domain"/>
    <property type="match status" value="1"/>
</dbReference>
<dbReference type="InterPro" id="IPR038546">
    <property type="entry name" value="Hen1_N_sf"/>
</dbReference>
<dbReference type="EMBL" id="BAAAHK010000020">
    <property type="protein sequence ID" value="GAA0959242.1"/>
    <property type="molecule type" value="Genomic_DNA"/>
</dbReference>
<comment type="cofactor">
    <cofactor evidence="1">
        <name>Mg(2+)</name>
        <dbReference type="ChEBI" id="CHEBI:18420"/>
    </cofactor>
</comment>
<dbReference type="NCBIfam" id="TIGR04074">
    <property type="entry name" value="bacter_Hen1"/>
    <property type="match status" value="1"/>
</dbReference>
<evidence type="ECO:0000313" key="15">
    <source>
        <dbReference type="Proteomes" id="UP001500542"/>
    </source>
</evidence>
<sequence>MFLTIALRSPAPEVPATDLGFLLHKNPARPQSLEVAGGTAHVLYPEATAERCTAAVLLEVDPIALVRSGRGRSTEGFTLGQYVNDRPYAASSLLAVALGKLFRTAMNGRCDARPSLAASAIPLEIHIPALPCRGGAPLAERFFTPLGWTVDARPIPLDPAIPAWGDSRYINLHLTGTVRLADALNHLYVLMPVLDDAKHYWVDTEEIEKLLRAGEGWLSSHPDKDLISRRYLAHSRTLTDTALERLTEADGELLPDESAAEHGDNLPASPPSALAAASGSSAPFAAASGSSALFGGGSASTPSLAVQRRATVLEVLREIGGHRVGDLGCGEGVLVGELLKDGRYDLVVATDVSSRALGFAEKRLRVGEMSDRQRERLRLFQSSVTYADERLTGLDAAVLMEVVEHVDPPRLPALAQAVFGAAKPQAVVVTTPNAEYNVRFEKLRAGAFRHPDHRFEWTREEFGEWAAGVCAAYGYGVEFRPVGPVDDVLGAPTQLAVFRKKEEV</sequence>
<accession>A0ABN1RLC9</accession>
<evidence type="ECO:0000256" key="3">
    <source>
        <dbReference type="ARBA" id="ARBA00021330"/>
    </source>
</evidence>
<gene>
    <name evidence="14" type="ORF">GCM10009554_72630</name>
</gene>
<proteinExistence type="inferred from homology"/>
<dbReference type="Proteomes" id="UP001500542">
    <property type="component" value="Unassembled WGS sequence"/>
</dbReference>
<evidence type="ECO:0000256" key="11">
    <source>
        <dbReference type="ARBA" id="ARBA00035025"/>
    </source>
</evidence>
<dbReference type="SUPFAM" id="SSF53335">
    <property type="entry name" value="S-adenosyl-L-methionine-dependent methyltransferases"/>
    <property type="match status" value="1"/>
</dbReference>
<name>A0ABN1RLC9_9ACTN</name>
<dbReference type="Gene3D" id="3.40.50.150">
    <property type="entry name" value="Vaccinia Virus protein VP39"/>
    <property type="match status" value="1"/>
</dbReference>
<dbReference type="InterPro" id="IPR026610">
    <property type="entry name" value="Hen1"/>
</dbReference>
<evidence type="ECO:0000256" key="12">
    <source>
        <dbReference type="ARBA" id="ARBA00048418"/>
    </source>
</evidence>
<evidence type="ECO:0000259" key="13">
    <source>
        <dbReference type="Pfam" id="PF12623"/>
    </source>
</evidence>
<comment type="catalytic activity">
    <reaction evidence="12">
        <text>small RNA 3'-end nucleotide + S-adenosyl-L-methionine = small RNA 3'-end 2'-O-methylnucleotide + S-adenosyl-L-homocysteine + H(+)</text>
        <dbReference type="Rhea" id="RHEA:37887"/>
        <dbReference type="Rhea" id="RHEA-COMP:10415"/>
        <dbReference type="Rhea" id="RHEA-COMP:10416"/>
        <dbReference type="ChEBI" id="CHEBI:15378"/>
        <dbReference type="ChEBI" id="CHEBI:57856"/>
        <dbReference type="ChEBI" id="CHEBI:59789"/>
        <dbReference type="ChEBI" id="CHEBI:74896"/>
        <dbReference type="ChEBI" id="CHEBI:74898"/>
        <dbReference type="EC" id="2.1.1.386"/>
    </reaction>
</comment>
<dbReference type="RefSeq" id="WP_343981226.1">
    <property type="nucleotide sequence ID" value="NZ_BAAAHK010000020.1"/>
</dbReference>
<keyword evidence="5" id="KW-0808">Transferase</keyword>
<dbReference type="InterPro" id="IPR024740">
    <property type="entry name" value="Hen1_N"/>
</dbReference>
<comment type="similarity">
    <text evidence="2">Belongs to the methyltransferase superfamily. HEN1 family.</text>
</comment>
<keyword evidence="10" id="KW-0943">RNA-mediated gene silencing</keyword>
<evidence type="ECO:0000256" key="5">
    <source>
        <dbReference type="ARBA" id="ARBA00022679"/>
    </source>
</evidence>
<keyword evidence="6" id="KW-0949">S-adenosyl-L-methionine</keyword>
<evidence type="ECO:0000256" key="6">
    <source>
        <dbReference type="ARBA" id="ARBA00022691"/>
    </source>
</evidence>